<comment type="caution">
    <text evidence="3">The sequence shown here is derived from an EMBL/GenBank/DDBJ whole genome shotgun (WGS) entry which is preliminary data.</text>
</comment>
<dbReference type="Proteomes" id="UP000261023">
    <property type="component" value="Unassembled WGS sequence"/>
</dbReference>
<accession>A0A374PEJ3</accession>
<dbReference type="EMBL" id="QSON01000001">
    <property type="protein sequence ID" value="RGJ08521.1"/>
    <property type="molecule type" value="Genomic_DNA"/>
</dbReference>
<feature type="region of interest" description="Disordered" evidence="1">
    <location>
        <begin position="41"/>
        <end position="67"/>
    </location>
</feature>
<protein>
    <submittedName>
        <fullName evidence="3">Carbohydrate ABC transporter substrate-binding protein</fullName>
    </submittedName>
</protein>
<evidence type="ECO:0000313" key="5">
    <source>
        <dbReference type="Proteomes" id="UP000263014"/>
    </source>
</evidence>
<reference evidence="4 5" key="1">
    <citation type="submission" date="2018-08" db="EMBL/GenBank/DDBJ databases">
        <title>A genome reference for cultivated species of the human gut microbiota.</title>
        <authorList>
            <person name="Zou Y."/>
            <person name="Xue W."/>
            <person name="Luo G."/>
        </authorList>
    </citation>
    <scope>NUCLEOTIDE SEQUENCE [LARGE SCALE GENOMIC DNA]</scope>
    <source>
        <strain evidence="2 4">AF19-13AC</strain>
        <strain evidence="3 5">TM09-12</strain>
    </source>
</reference>
<dbReference type="PROSITE" id="PS51257">
    <property type="entry name" value="PROKAR_LIPOPROTEIN"/>
    <property type="match status" value="1"/>
</dbReference>
<sequence length="488" mass="52575">MSLRTMIKGGFTMKKMIAGLLCGCMIAASLTGCGKAPASDGGATEKAASAETEKAADKTADKTEASSDSGSKVINVWSFTDEVPKMIEKYKELHPDFDYEIKTTIIATTDGAYQPALDQALAAGGSDAPDIYCAEAAFVLKYTQGDASRYAAPYEDLGIDADGKIKSSEIAQYAVDIGTNPDGKVVALGYQATGGAFIYRRSIAKDTWGTDDPKEIGAKLGAGTNDWTQFFNAAEELKGKGYGIVSGDGDIWHAVENSSDKGWIVDGKLNIDPKREAFLDLSKKLKDNGYHNDTQDWQDAWFADMKGEGAKPILGFFGPAWLINYTMAPNCGGTAVGEGTFGDWAVCDSPIGFFWGGTWVLANKDTKVKDAVADIVEWITLDDAEDSLQYMWANGTMNDAGTKDAVASGTVMSKSDGSVDFLGGQNMFEVFVPANKYANGTNLTQYDETINNYWRGQVREYTAGNKSREQAITDFKQQVADNLDIIVE</sequence>
<evidence type="ECO:0000256" key="1">
    <source>
        <dbReference type="SAM" id="MobiDB-lite"/>
    </source>
</evidence>
<evidence type="ECO:0000313" key="3">
    <source>
        <dbReference type="EMBL" id="RGJ08521.1"/>
    </source>
</evidence>
<name>A0A374PEJ3_9FIRM</name>
<feature type="compositionally biased region" description="Basic and acidic residues" evidence="1">
    <location>
        <begin position="51"/>
        <end position="65"/>
    </location>
</feature>
<evidence type="ECO:0000313" key="4">
    <source>
        <dbReference type="Proteomes" id="UP000261023"/>
    </source>
</evidence>
<organism evidence="3 5">
    <name type="scientific">Hungatella hathewayi</name>
    <dbReference type="NCBI Taxonomy" id="154046"/>
    <lineage>
        <taxon>Bacteria</taxon>
        <taxon>Bacillati</taxon>
        <taxon>Bacillota</taxon>
        <taxon>Clostridia</taxon>
        <taxon>Lachnospirales</taxon>
        <taxon>Lachnospiraceae</taxon>
        <taxon>Hungatella</taxon>
    </lineage>
</organism>
<dbReference type="Gene3D" id="3.40.190.10">
    <property type="entry name" value="Periplasmic binding protein-like II"/>
    <property type="match status" value="2"/>
</dbReference>
<dbReference type="PANTHER" id="PTHR43649:SF12">
    <property type="entry name" value="DIACETYLCHITOBIOSE BINDING PROTEIN DASA"/>
    <property type="match status" value="1"/>
</dbReference>
<dbReference type="PANTHER" id="PTHR43649">
    <property type="entry name" value="ARABINOSE-BINDING PROTEIN-RELATED"/>
    <property type="match status" value="1"/>
</dbReference>
<dbReference type="InterPro" id="IPR050490">
    <property type="entry name" value="Bact_solute-bd_prot1"/>
</dbReference>
<dbReference type="AlphaFoldDB" id="A0A374PEJ3"/>
<dbReference type="EMBL" id="QTJW01000020">
    <property type="protein sequence ID" value="RGD67976.1"/>
    <property type="molecule type" value="Genomic_DNA"/>
</dbReference>
<evidence type="ECO:0000313" key="2">
    <source>
        <dbReference type="EMBL" id="RGD67976.1"/>
    </source>
</evidence>
<proteinExistence type="predicted"/>
<gene>
    <name evidence="2" type="ORF">DWX31_24785</name>
    <name evidence="3" type="ORF">DXD79_03800</name>
</gene>
<dbReference type="Proteomes" id="UP000263014">
    <property type="component" value="Unassembled WGS sequence"/>
</dbReference>
<dbReference type="OrthoDB" id="55273at2"/>
<dbReference type="SUPFAM" id="SSF53850">
    <property type="entry name" value="Periplasmic binding protein-like II"/>
    <property type="match status" value="1"/>
</dbReference>